<evidence type="ECO:0000259" key="5">
    <source>
        <dbReference type="Pfam" id="PF25919"/>
    </source>
</evidence>
<comment type="similarity">
    <text evidence="1">Belongs to the membrane fusion protein (MFP) (TC 8.A.1) family.</text>
</comment>
<dbReference type="AlphaFoldDB" id="A0A432X7U3"/>
<dbReference type="Pfam" id="PF25975">
    <property type="entry name" value="CzcB_C"/>
    <property type="match status" value="1"/>
</dbReference>
<dbReference type="InterPro" id="IPR058649">
    <property type="entry name" value="CzcB_C"/>
</dbReference>
<feature type="chain" id="PRO_5019156981" evidence="3">
    <location>
        <begin position="20"/>
        <end position="591"/>
    </location>
</feature>
<dbReference type="GO" id="GO:0060003">
    <property type="term" value="P:copper ion export"/>
    <property type="evidence" value="ECO:0007669"/>
    <property type="project" value="TreeGrafter"/>
</dbReference>
<dbReference type="GO" id="GO:0022857">
    <property type="term" value="F:transmembrane transporter activity"/>
    <property type="evidence" value="ECO:0007669"/>
    <property type="project" value="InterPro"/>
</dbReference>
<dbReference type="EMBL" id="PIPQ01000002">
    <property type="protein sequence ID" value="RUO42915.1"/>
    <property type="molecule type" value="Genomic_DNA"/>
</dbReference>
<organism evidence="8 9">
    <name type="scientific">Aliidiomarina taiwanensis</name>
    <dbReference type="NCBI Taxonomy" id="946228"/>
    <lineage>
        <taxon>Bacteria</taxon>
        <taxon>Pseudomonadati</taxon>
        <taxon>Pseudomonadota</taxon>
        <taxon>Gammaproteobacteria</taxon>
        <taxon>Alteromonadales</taxon>
        <taxon>Idiomarinaceae</taxon>
        <taxon>Aliidiomarina</taxon>
    </lineage>
</organism>
<dbReference type="GO" id="GO:0030288">
    <property type="term" value="C:outer membrane-bounded periplasmic space"/>
    <property type="evidence" value="ECO:0007669"/>
    <property type="project" value="TreeGrafter"/>
</dbReference>
<sequence length="591" mass="65352">MATLVRFLFVLSISLFVLTGCGETRTQTALAEQVERASVNEYTCSMHPSVRTTDPNARCPICGMDLIPVQTSVATDSHDLEVQLDLSQRGKALADVGTTPVQLRNLSKVLTAVGKVTWNSRTMRTLSAWTDGRLDTLYINAVGDQVTKGQAVAQLYSPELITAQQEYLDALRQTQQVADKPTLSESAQRILQAAERRLALLGVPTSHIQALAQQPHVSTHIDIQSPLAGVVTETFVREGQYVKTGEPIATVADPSVMWVVLDVFQHDLQWVHTGQQVRLQLPHQSEPVVANVVEVLPELNGQQIGQVRVEFDARDMSVRPGSFVTAEIAVVEDEQTLAVPHSAVLFTGPRSLVYVADPDQPGVFAQRQVVLGARFDDYYQVVEGLAEGEFVVNKGNFRIDSELQLQGNESMMSQTAAGSAQHDHSLHKQDQHAEHVMHAMDMPAMDQTVMLDHEAAHIFPPYFAMWEALKSDQLDAWHQAAADFFAAVETVEWPTELAAIQADLLYAREHLHHVSDIAQARDQFFIHSKGMIKLARMGVHEGEVYRAHCPMARANQGADWLQPTNELLNPYYGSSMLRCGSVEEHLGGHTQ</sequence>
<dbReference type="GO" id="GO:0015679">
    <property type="term" value="P:plasma membrane copper ion transport"/>
    <property type="evidence" value="ECO:0007669"/>
    <property type="project" value="TreeGrafter"/>
</dbReference>
<keyword evidence="2" id="KW-0813">Transport</keyword>
<feature type="domain" description="CusB-like beta-barrel" evidence="6">
    <location>
        <begin position="257"/>
        <end position="328"/>
    </location>
</feature>
<proteinExistence type="inferred from homology"/>
<name>A0A432X7U3_9GAMM</name>
<dbReference type="Gene3D" id="2.40.30.170">
    <property type="match status" value="1"/>
</dbReference>
<feature type="domain" description="Heavy metal binding" evidence="4">
    <location>
        <begin position="42"/>
        <end position="69"/>
    </location>
</feature>
<dbReference type="PANTHER" id="PTHR30097">
    <property type="entry name" value="CATION EFFLUX SYSTEM PROTEIN CUSB"/>
    <property type="match status" value="1"/>
</dbReference>
<dbReference type="InterPro" id="IPR058792">
    <property type="entry name" value="Beta-barrel_RND_2"/>
</dbReference>
<evidence type="ECO:0000256" key="3">
    <source>
        <dbReference type="SAM" id="SignalP"/>
    </source>
</evidence>
<dbReference type="Proteomes" id="UP000286976">
    <property type="component" value="Unassembled WGS sequence"/>
</dbReference>
<evidence type="ECO:0000313" key="9">
    <source>
        <dbReference type="Proteomes" id="UP000286976"/>
    </source>
</evidence>
<dbReference type="OrthoDB" id="9806939at2"/>
<keyword evidence="9" id="KW-1185">Reference proteome</keyword>
<dbReference type="PANTHER" id="PTHR30097:SF15">
    <property type="entry name" value="CATION EFFLUX SYSTEM PROTEIN CUSB"/>
    <property type="match status" value="1"/>
</dbReference>
<dbReference type="Pfam" id="PF25919">
    <property type="entry name" value="BSH_CusB"/>
    <property type="match status" value="1"/>
</dbReference>
<dbReference type="Gene3D" id="2.40.420.20">
    <property type="match status" value="1"/>
</dbReference>
<dbReference type="NCBIfam" id="TIGR01730">
    <property type="entry name" value="RND_mfp"/>
    <property type="match status" value="1"/>
</dbReference>
<evidence type="ECO:0000259" key="6">
    <source>
        <dbReference type="Pfam" id="PF25954"/>
    </source>
</evidence>
<dbReference type="GO" id="GO:0016020">
    <property type="term" value="C:membrane"/>
    <property type="evidence" value="ECO:0007669"/>
    <property type="project" value="InterPro"/>
</dbReference>
<comment type="caution">
    <text evidence="8">The sequence shown here is derived from an EMBL/GenBank/DDBJ whole genome shotgun (WGS) entry which is preliminary data.</text>
</comment>
<reference evidence="8 9" key="1">
    <citation type="journal article" date="2011" name="Front. Microbiol.">
        <title>Genomic signatures of strain selection and enhancement in Bacillus atrophaeus var. globigii, a historical biowarfare simulant.</title>
        <authorList>
            <person name="Gibbons H.S."/>
            <person name="Broomall S.M."/>
            <person name="McNew L.A."/>
            <person name="Daligault H."/>
            <person name="Chapman C."/>
            <person name="Bruce D."/>
            <person name="Karavis M."/>
            <person name="Krepps M."/>
            <person name="McGregor P.A."/>
            <person name="Hong C."/>
            <person name="Park K.H."/>
            <person name="Akmal A."/>
            <person name="Feldman A."/>
            <person name="Lin J.S."/>
            <person name="Chang W.E."/>
            <person name="Higgs B.W."/>
            <person name="Demirev P."/>
            <person name="Lindquist J."/>
            <person name="Liem A."/>
            <person name="Fochler E."/>
            <person name="Read T.D."/>
            <person name="Tapia R."/>
            <person name="Johnson S."/>
            <person name="Bishop-Lilly K.A."/>
            <person name="Detter C."/>
            <person name="Han C."/>
            <person name="Sozhamannan S."/>
            <person name="Rosenzweig C.N."/>
            <person name="Skowronski E.W."/>
        </authorList>
    </citation>
    <scope>NUCLEOTIDE SEQUENCE [LARGE SCALE GENOMIC DNA]</scope>
    <source>
        <strain evidence="8 9">AIT1</strain>
    </source>
</reference>
<dbReference type="InterPro" id="IPR051909">
    <property type="entry name" value="MFP_Cation_Efflux"/>
</dbReference>
<feature type="domain" description="CzcB-like C-terminal circularly permuted SH3-like" evidence="7">
    <location>
        <begin position="337"/>
        <end position="398"/>
    </location>
</feature>
<keyword evidence="3" id="KW-0732">Signal</keyword>
<dbReference type="Pfam" id="PF25954">
    <property type="entry name" value="Beta-barrel_RND_2"/>
    <property type="match status" value="1"/>
</dbReference>
<evidence type="ECO:0000259" key="7">
    <source>
        <dbReference type="Pfam" id="PF25975"/>
    </source>
</evidence>
<gene>
    <name evidence="8" type="ORF">CWE15_05810</name>
</gene>
<dbReference type="SUPFAM" id="SSF111369">
    <property type="entry name" value="HlyD-like secretion proteins"/>
    <property type="match status" value="1"/>
</dbReference>
<evidence type="ECO:0000256" key="2">
    <source>
        <dbReference type="ARBA" id="ARBA00022448"/>
    </source>
</evidence>
<dbReference type="RefSeq" id="WP_126757130.1">
    <property type="nucleotide sequence ID" value="NZ_PIPQ01000002.1"/>
</dbReference>
<feature type="domain" description="CusB-like barrel-sandwich hybrid" evidence="5">
    <location>
        <begin position="125"/>
        <end position="252"/>
    </location>
</feature>
<evidence type="ECO:0000313" key="8">
    <source>
        <dbReference type="EMBL" id="RUO42915.1"/>
    </source>
</evidence>
<dbReference type="PROSITE" id="PS51257">
    <property type="entry name" value="PROKAR_LIPOPROTEIN"/>
    <property type="match status" value="1"/>
</dbReference>
<dbReference type="InterPro" id="IPR058790">
    <property type="entry name" value="BSH_CusB"/>
</dbReference>
<evidence type="ECO:0000259" key="4">
    <source>
        <dbReference type="Pfam" id="PF19335"/>
    </source>
</evidence>
<evidence type="ECO:0000256" key="1">
    <source>
        <dbReference type="ARBA" id="ARBA00009477"/>
    </source>
</evidence>
<dbReference type="InterPro" id="IPR045800">
    <property type="entry name" value="HMBD"/>
</dbReference>
<feature type="signal peptide" evidence="3">
    <location>
        <begin position="1"/>
        <end position="19"/>
    </location>
</feature>
<dbReference type="InterPro" id="IPR006143">
    <property type="entry name" value="RND_pump_MFP"/>
</dbReference>
<protein>
    <submittedName>
        <fullName evidence="8">Efflux RND transporter periplasmic adaptor subunit</fullName>
    </submittedName>
</protein>
<dbReference type="GO" id="GO:0046914">
    <property type="term" value="F:transition metal ion binding"/>
    <property type="evidence" value="ECO:0007669"/>
    <property type="project" value="TreeGrafter"/>
</dbReference>
<accession>A0A432X7U3</accession>
<dbReference type="Gene3D" id="6.10.140.730">
    <property type="match status" value="1"/>
</dbReference>
<dbReference type="Pfam" id="PF19335">
    <property type="entry name" value="HMBD"/>
    <property type="match status" value="1"/>
</dbReference>